<sequence>MGLLAELQRRAQLASGPQGEARPARAGGLVLLRVPVGHFLAPAGVGSTVSAAGWALSGLVGPCPPRSAAPPAANSRVQPCCEGRTRDGRAYPASGEAVELHGLGSAGGGRLGSAASGVRRPRSWWRRGLLCSGRAGLPWAS</sequence>
<comment type="caution">
    <text evidence="1">The sequence shown here is derived from an EMBL/GenBank/DDBJ whole genome shotgun (WGS) entry which is preliminary data.</text>
</comment>
<proteinExistence type="predicted"/>
<protein>
    <submittedName>
        <fullName evidence="1">Uncharacterized protein</fullName>
    </submittedName>
</protein>
<evidence type="ECO:0000313" key="2">
    <source>
        <dbReference type="Proteomes" id="UP001066276"/>
    </source>
</evidence>
<dbReference type="Proteomes" id="UP001066276">
    <property type="component" value="Chromosome 7"/>
</dbReference>
<dbReference type="AlphaFoldDB" id="A0AAV7PLJ4"/>
<gene>
    <name evidence="1" type="ORF">NDU88_006353</name>
</gene>
<dbReference type="EMBL" id="JANPWB010000011">
    <property type="protein sequence ID" value="KAJ1127960.1"/>
    <property type="molecule type" value="Genomic_DNA"/>
</dbReference>
<accession>A0AAV7PLJ4</accession>
<keyword evidence="2" id="KW-1185">Reference proteome</keyword>
<evidence type="ECO:0000313" key="1">
    <source>
        <dbReference type="EMBL" id="KAJ1127960.1"/>
    </source>
</evidence>
<organism evidence="1 2">
    <name type="scientific">Pleurodeles waltl</name>
    <name type="common">Iberian ribbed newt</name>
    <dbReference type="NCBI Taxonomy" id="8319"/>
    <lineage>
        <taxon>Eukaryota</taxon>
        <taxon>Metazoa</taxon>
        <taxon>Chordata</taxon>
        <taxon>Craniata</taxon>
        <taxon>Vertebrata</taxon>
        <taxon>Euteleostomi</taxon>
        <taxon>Amphibia</taxon>
        <taxon>Batrachia</taxon>
        <taxon>Caudata</taxon>
        <taxon>Salamandroidea</taxon>
        <taxon>Salamandridae</taxon>
        <taxon>Pleurodelinae</taxon>
        <taxon>Pleurodeles</taxon>
    </lineage>
</organism>
<name>A0AAV7PLJ4_PLEWA</name>
<reference evidence="1" key="1">
    <citation type="journal article" date="2022" name="bioRxiv">
        <title>Sequencing and chromosome-scale assembly of the giantPleurodeles waltlgenome.</title>
        <authorList>
            <person name="Brown T."/>
            <person name="Elewa A."/>
            <person name="Iarovenko S."/>
            <person name="Subramanian E."/>
            <person name="Araus A.J."/>
            <person name="Petzold A."/>
            <person name="Susuki M."/>
            <person name="Suzuki K.-i.T."/>
            <person name="Hayashi T."/>
            <person name="Toyoda A."/>
            <person name="Oliveira C."/>
            <person name="Osipova E."/>
            <person name="Leigh N.D."/>
            <person name="Simon A."/>
            <person name="Yun M.H."/>
        </authorList>
    </citation>
    <scope>NUCLEOTIDE SEQUENCE</scope>
    <source>
        <strain evidence="1">20211129_DDA</strain>
        <tissue evidence="1">Liver</tissue>
    </source>
</reference>